<dbReference type="EMBL" id="CAADRN010000341">
    <property type="protein sequence ID" value="VFU18290.1"/>
    <property type="molecule type" value="Genomic_DNA"/>
</dbReference>
<gene>
    <name evidence="1" type="ORF">SCFA_410002</name>
</gene>
<dbReference type="AlphaFoldDB" id="A0A485M4H4"/>
<accession>A0A485M4H4</accession>
<protein>
    <submittedName>
        <fullName evidence="1">Uncharacterized protein</fullName>
    </submittedName>
</protein>
<evidence type="ECO:0000313" key="1">
    <source>
        <dbReference type="EMBL" id="VFU18290.1"/>
    </source>
</evidence>
<sequence length="42" mass="4625">MSLGNKNIVSPVIAVNVLVGEMKYGQVNLPFKLLNVLVLFDH</sequence>
<proteinExistence type="predicted"/>
<name>A0A485M4H4_9ZZZZ</name>
<reference evidence="1" key="1">
    <citation type="submission" date="2019-03" db="EMBL/GenBank/DDBJ databases">
        <authorList>
            <person name="Hao L."/>
        </authorList>
    </citation>
    <scope>NUCLEOTIDE SEQUENCE</scope>
</reference>
<organism evidence="1">
    <name type="scientific">anaerobic digester metagenome</name>
    <dbReference type="NCBI Taxonomy" id="1263854"/>
    <lineage>
        <taxon>unclassified sequences</taxon>
        <taxon>metagenomes</taxon>
        <taxon>ecological metagenomes</taxon>
    </lineage>
</organism>